<dbReference type="Pfam" id="PF24864">
    <property type="entry name" value="DUF7730"/>
    <property type="match status" value="1"/>
</dbReference>
<dbReference type="STRING" id="43265.A0A545UPA7"/>
<dbReference type="InterPro" id="IPR056632">
    <property type="entry name" value="DUF7730"/>
</dbReference>
<protein>
    <recommendedName>
        <fullName evidence="1">DUF7730 domain-containing protein</fullName>
    </recommendedName>
</protein>
<organism evidence="2 3">
    <name type="scientific">Cordyceps javanica</name>
    <dbReference type="NCBI Taxonomy" id="43265"/>
    <lineage>
        <taxon>Eukaryota</taxon>
        <taxon>Fungi</taxon>
        <taxon>Dikarya</taxon>
        <taxon>Ascomycota</taxon>
        <taxon>Pezizomycotina</taxon>
        <taxon>Sordariomycetes</taxon>
        <taxon>Hypocreomycetidae</taxon>
        <taxon>Hypocreales</taxon>
        <taxon>Cordycipitaceae</taxon>
        <taxon>Cordyceps</taxon>
    </lineage>
</organism>
<dbReference type="PANTHER" id="PTHR38790">
    <property type="entry name" value="2EXR DOMAIN-CONTAINING PROTEIN-RELATED"/>
    <property type="match status" value="1"/>
</dbReference>
<dbReference type="Proteomes" id="UP000315783">
    <property type="component" value="Unassembled WGS sequence"/>
</dbReference>
<evidence type="ECO:0000259" key="1">
    <source>
        <dbReference type="Pfam" id="PF24864"/>
    </source>
</evidence>
<dbReference type="EMBL" id="SPUK01000020">
    <property type="protein sequence ID" value="TQV91305.1"/>
    <property type="molecule type" value="Genomic_DNA"/>
</dbReference>
<name>A0A545UPA7_9HYPO</name>
<gene>
    <name evidence="2" type="ORF">IF1G_10186</name>
</gene>
<feature type="domain" description="DUF7730" evidence="1">
    <location>
        <begin position="58"/>
        <end position="191"/>
    </location>
</feature>
<evidence type="ECO:0000313" key="3">
    <source>
        <dbReference type="Proteomes" id="UP000315783"/>
    </source>
</evidence>
<proteinExistence type="predicted"/>
<keyword evidence="3" id="KW-1185">Reference proteome</keyword>
<comment type="caution">
    <text evidence="2">The sequence shown here is derived from an EMBL/GenBank/DDBJ whole genome shotgun (WGS) entry which is preliminary data.</text>
</comment>
<dbReference type="OrthoDB" id="2951834at2759"/>
<reference evidence="2 3" key="1">
    <citation type="journal article" date="2019" name="Appl. Microbiol. Biotechnol.">
        <title>Genome sequence of Isaria javanica and comparative genome analysis insights into family S53 peptidase evolution in fungal entomopathogens.</title>
        <authorList>
            <person name="Lin R."/>
            <person name="Zhang X."/>
            <person name="Xin B."/>
            <person name="Zou M."/>
            <person name="Gao Y."/>
            <person name="Qin F."/>
            <person name="Hu Q."/>
            <person name="Xie B."/>
            <person name="Cheng X."/>
        </authorList>
    </citation>
    <scope>NUCLEOTIDE SEQUENCE [LARGE SCALE GENOMIC DNA]</scope>
    <source>
        <strain evidence="2 3">IJ1G</strain>
    </source>
</reference>
<evidence type="ECO:0000313" key="2">
    <source>
        <dbReference type="EMBL" id="TQV91305.1"/>
    </source>
</evidence>
<dbReference type="AlphaFoldDB" id="A0A545UPA7"/>
<sequence length="237" mass="27207">MACLHRKLCAVACPLTCSLDTGLEVDEAGCWMLAPAHAPYAPAAYMHEKSELPHRAKAVHLISLLQTCRLLYSEAVHVLYSENTFDFTYADSLVYFAESILPDRLARVRRINITWTDLLNYHSKDVPWDMDAWLQMCAVLQRCTGLVQLTLQIGLLRRATDEQTRIVLDTLARCRVSGQFDLILQWPQTRCQSFAAEHAYPFRLMSILDYDVARLNYNERAIAYINHPHHWRAAARS</sequence>
<accession>A0A545UPA7</accession>